<dbReference type="InterPro" id="IPR000835">
    <property type="entry name" value="HTH_MarR-typ"/>
</dbReference>
<dbReference type="InterPro" id="IPR011991">
    <property type="entry name" value="ArsR-like_HTH"/>
</dbReference>
<proteinExistence type="predicted"/>
<dbReference type="OrthoDB" id="49580at2"/>
<feature type="domain" description="HTH marR-type" evidence="4">
    <location>
        <begin position="1"/>
        <end position="103"/>
    </location>
</feature>
<dbReference type="PROSITE" id="PS50995">
    <property type="entry name" value="HTH_MARR_2"/>
    <property type="match status" value="1"/>
</dbReference>
<keyword evidence="6" id="KW-1185">Reference proteome</keyword>
<dbReference type="CDD" id="cd00090">
    <property type="entry name" value="HTH_ARSR"/>
    <property type="match status" value="1"/>
</dbReference>
<dbReference type="InterPro" id="IPR036388">
    <property type="entry name" value="WH-like_DNA-bd_sf"/>
</dbReference>
<keyword evidence="3" id="KW-0804">Transcription</keyword>
<evidence type="ECO:0000256" key="1">
    <source>
        <dbReference type="ARBA" id="ARBA00023015"/>
    </source>
</evidence>
<evidence type="ECO:0000313" key="6">
    <source>
        <dbReference type="Proteomes" id="UP000271031"/>
    </source>
</evidence>
<gene>
    <name evidence="5" type="ORF">EDM56_27285</name>
</gene>
<dbReference type="PRINTS" id="PR00598">
    <property type="entry name" value="HTHMARR"/>
</dbReference>
<evidence type="ECO:0000256" key="2">
    <source>
        <dbReference type="ARBA" id="ARBA00023125"/>
    </source>
</evidence>
<evidence type="ECO:0000259" key="4">
    <source>
        <dbReference type="PROSITE" id="PS50995"/>
    </source>
</evidence>
<dbReference type="EMBL" id="RHHQ01000025">
    <property type="protein sequence ID" value="RNB80268.1"/>
    <property type="molecule type" value="Genomic_DNA"/>
</dbReference>
<evidence type="ECO:0000256" key="3">
    <source>
        <dbReference type="ARBA" id="ARBA00023163"/>
    </source>
</evidence>
<evidence type="ECO:0000313" key="5">
    <source>
        <dbReference type="EMBL" id="RNB80268.1"/>
    </source>
</evidence>
<dbReference type="Pfam" id="PF01047">
    <property type="entry name" value="MarR"/>
    <property type="match status" value="1"/>
</dbReference>
<keyword evidence="1" id="KW-0805">Transcription regulation</keyword>
<dbReference type="GO" id="GO:0003700">
    <property type="term" value="F:DNA-binding transcription factor activity"/>
    <property type="evidence" value="ECO:0007669"/>
    <property type="project" value="InterPro"/>
</dbReference>
<comment type="caution">
    <text evidence="5">The sequence shown here is derived from an EMBL/GenBank/DDBJ whole genome shotgun (WGS) entry which is preliminary data.</text>
</comment>
<dbReference type="SMART" id="SM00347">
    <property type="entry name" value="HTH_MARR"/>
    <property type="match status" value="1"/>
</dbReference>
<organism evidence="5 6">
    <name type="scientific">Brevibacillus fluminis</name>
    <dbReference type="NCBI Taxonomy" id="511487"/>
    <lineage>
        <taxon>Bacteria</taxon>
        <taxon>Bacillati</taxon>
        <taxon>Bacillota</taxon>
        <taxon>Bacilli</taxon>
        <taxon>Bacillales</taxon>
        <taxon>Paenibacillaceae</taxon>
        <taxon>Brevibacillus</taxon>
    </lineage>
</organism>
<accession>A0A3M8CXB5</accession>
<reference evidence="5 6" key="1">
    <citation type="submission" date="2018-10" db="EMBL/GenBank/DDBJ databases">
        <title>Phylogenomics of Brevibacillus.</title>
        <authorList>
            <person name="Dunlap C."/>
        </authorList>
    </citation>
    <scope>NUCLEOTIDE SEQUENCE [LARGE SCALE GENOMIC DNA]</scope>
    <source>
        <strain evidence="5 6">JCM 15716</strain>
    </source>
</reference>
<dbReference type="GO" id="GO:0003677">
    <property type="term" value="F:DNA binding"/>
    <property type="evidence" value="ECO:0007669"/>
    <property type="project" value="UniProtKB-KW"/>
</dbReference>
<dbReference type="SUPFAM" id="SSF46785">
    <property type="entry name" value="Winged helix' DNA-binding domain"/>
    <property type="match status" value="1"/>
</dbReference>
<protein>
    <submittedName>
        <fullName evidence="5">MarR family transcriptional regulator</fullName>
    </submittedName>
</protein>
<dbReference type="InterPro" id="IPR036390">
    <property type="entry name" value="WH_DNA-bd_sf"/>
</dbReference>
<keyword evidence="2" id="KW-0238">DNA-binding</keyword>
<dbReference type="PANTHER" id="PTHR42756:SF1">
    <property type="entry name" value="TRANSCRIPTIONAL REPRESSOR OF EMRAB OPERON"/>
    <property type="match status" value="1"/>
</dbReference>
<dbReference type="AlphaFoldDB" id="A0A3M8CXB5"/>
<dbReference type="Proteomes" id="UP000271031">
    <property type="component" value="Unassembled WGS sequence"/>
</dbReference>
<sequence length="113" mass="13240">MPQMMVIKEIIQERKTIGQISKALDLSYSTVSGIIDRLERGGFVARVKDQQDRRVIWIERTCKLEENSDRLNVYQETFYAEMLSGVTEEEIDSFIRTLQILINHMEKKAEEKS</sequence>
<name>A0A3M8CXB5_9BACL</name>
<dbReference type="PANTHER" id="PTHR42756">
    <property type="entry name" value="TRANSCRIPTIONAL REGULATOR, MARR"/>
    <property type="match status" value="1"/>
</dbReference>
<dbReference type="Gene3D" id="1.10.10.10">
    <property type="entry name" value="Winged helix-like DNA-binding domain superfamily/Winged helix DNA-binding domain"/>
    <property type="match status" value="1"/>
</dbReference>